<evidence type="ECO:0000256" key="2">
    <source>
        <dbReference type="ARBA" id="ARBA00022801"/>
    </source>
</evidence>
<sequence>MQNDDIEITDIDIDKIEAVMGNQIHFDAICRKIIKNLPPADFKDVQAFPGTGKTTLLIAKLGILAKKWKSTTDGICVLSFTNAAREEIQHRLGGTVYGERLLNYPHFVGTFHTFFSDFVVKPWFRSKNIRIHNIDSDITLAMRRKMIGKNRAVESRRDVVLEYSLDKDFSFSNTTRTGKIIRKIVNCSIRQGNMTYDEVLYFSNYAIEKRSEISKNISKRFPLLFIDEAQDTASTLWNLVEKSFACSDIQALGDSNQRIYESSSGSAKVIIPRQPHFQIIDSRRLTDKVASIANPLAISGEIMNGVNTEFKNVLATIIIFQKDTVARVLPTFGELILNEFSDKQLHGGEGHSCFAIGRVRKIKDMEEAQRHFPANIEAYFPSYDPNRDGNRRVKYEYFCDYVERARSLWRPGSESKPAVKIIILGLVDFLNDQSNEPQEYGVYENPFSVFSKTLRPEKLMTLRKTIRRLLFVVELSEETWVTAMLDIKLVLGDMEDFLTNEEFFMWKNFNDRNTLDIQNRSSKNRNEGNAFVYTSGERHVEIKLGSIHSVKGQTHLATLLLETYFRTHDVKKVLPLLEGKAVKSTAPQTERMALNYVALTRAEGMVCIALPEFEVSKTDQCLLRANGWNIVYA</sequence>
<keyword evidence="3 5" id="KW-0347">Helicase</keyword>
<evidence type="ECO:0000256" key="4">
    <source>
        <dbReference type="ARBA" id="ARBA00022840"/>
    </source>
</evidence>
<accession>A0ABW1TCA7</accession>
<feature type="domain" description="UvrD-like helicase ATP-binding" evidence="6">
    <location>
        <begin position="26"/>
        <end position="292"/>
    </location>
</feature>
<evidence type="ECO:0000256" key="5">
    <source>
        <dbReference type="PROSITE-ProRule" id="PRU00560"/>
    </source>
</evidence>
<evidence type="ECO:0000256" key="1">
    <source>
        <dbReference type="ARBA" id="ARBA00022741"/>
    </source>
</evidence>
<keyword evidence="1 5" id="KW-0547">Nucleotide-binding</keyword>
<dbReference type="RefSeq" id="WP_125687394.1">
    <property type="nucleotide sequence ID" value="NZ_JBHSSI010000012.1"/>
</dbReference>
<dbReference type="PANTHER" id="PTHR11070:SF3">
    <property type="entry name" value="DNA 3'-5' HELICASE"/>
    <property type="match status" value="1"/>
</dbReference>
<reference evidence="8" key="1">
    <citation type="journal article" date="2019" name="Int. J. Syst. Evol. Microbiol.">
        <title>The Global Catalogue of Microorganisms (GCM) 10K type strain sequencing project: providing services to taxonomists for standard genome sequencing and annotation.</title>
        <authorList>
            <consortium name="The Broad Institute Genomics Platform"/>
            <consortium name="The Broad Institute Genome Sequencing Center for Infectious Disease"/>
            <person name="Wu L."/>
            <person name="Ma J."/>
        </authorList>
    </citation>
    <scope>NUCLEOTIDE SEQUENCE [LARGE SCALE GENOMIC DNA]</scope>
    <source>
        <strain evidence="8">CCM 8908</strain>
    </source>
</reference>
<dbReference type="InterPro" id="IPR000212">
    <property type="entry name" value="DNA_helicase_UvrD/REP"/>
</dbReference>
<dbReference type="PROSITE" id="PS51198">
    <property type="entry name" value="UVRD_HELICASE_ATP_BIND"/>
    <property type="match status" value="1"/>
</dbReference>
<evidence type="ECO:0000313" key="7">
    <source>
        <dbReference type="EMBL" id="MFC6259603.1"/>
    </source>
</evidence>
<feature type="binding site" evidence="5">
    <location>
        <begin position="47"/>
        <end position="54"/>
    </location>
    <ligand>
        <name>ATP</name>
        <dbReference type="ChEBI" id="CHEBI:30616"/>
    </ligand>
</feature>
<evidence type="ECO:0000313" key="8">
    <source>
        <dbReference type="Proteomes" id="UP001596283"/>
    </source>
</evidence>
<name>A0ABW1TCA7_9LACO</name>
<evidence type="ECO:0000256" key="3">
    <source>
        <dbReference type="ARBA" id="ARBA00022806"/>
    </source>
</evidence>
<evidence type="ECO:0000259" key="6">
    <source>
        <dbReference type="PROSITE" id="PS51198"/>
    </source>
</evidence>
<keyword evidence="2 5" id="KW-0378">Hydrolase</keyword>
<dbReference type="PANTHER" id="PTHR11070">
    <property type="entry name" value="UVRD / RECB / PCRA DNA HELICASE FAMILY MEMBER"/>
    <property type="match status" value="1"/>
</dbReference>
<dbReference type="EMBL" id="JBHSSI010000012">
    <property type="protein sequence ID" value="MFC6259603.1"/>
    <property type="molecule type" value="Genomic_DNA"/>
</dbReference>
<dbReference type="Gene3D" id="3.40.50.300">
    <property type="entry name" value="P-loop containing nucleotide triphosphate hydrolases"/>
    <property type="match status" value="1"/>
</dbReference>
<keyword evidence="4 5" id="KW-0067">ATP-binding</keyword>
<comment type="caution">
    <text evidence="7">The sequence shown here is derived from an EMBL/GenBank/DDBJ whole genome shotgun (WGS) entry which is preliminary data.</text>
</comment>
<dbReference type="Pfam" id="PF00580">
    <property type="entry name" value="UvrD-helicase"/>
    <property type="match status" value="1"/>
</dbReference>
<dbReference type="InterPro" id="IPR027417">
    <property type="entry name" value="P-loop_NTPase"/>
</dbReference>
<protein>
    <submittedName>
        <fullName evidence="7">UvrD-helicase domain-containing protein</fullName>
    </submittedName>
</protein>
<dbReference type="SUPFAM" id="SSF52540">
    <property type="entry name" value="P-loop containing nucleoside triphosphate hydrolases"/>
    <property type="match status" value="1"/>
</dbReference>
<dbReference type="Proteomes" id="UP001596283">
    <property type="component" value="Unassembled WGS sequence"/>
</dbReference>
<dbReference type="InterPro" id="IPR014016">
    <property type="entry name" value="UvrD-like_ATP-bd"/>
</dbReference>
<organism evidence="7 8">
    <name type="scientific">Levilactobacillus fujinensis</name>
    <dbReference type="NCBI Taxonomy" id="2486024"/>
    <lineage>
        <taxon>Bacteria</taxon>
        <taxon>Bacillati</taxon>
        <taxon>Bacillota</taxon>
        <taxon>Bacilli</taxon>
        <taxon>Lactobacillales</taxon>
        <taxon>Lactobacillaceae</taxon>
        <taxon>Levilactobacillus</taxon>
    </lineage>
</organism>
<proteinExistence type="predicted"/>
<gene>
    <name evidence="7" type="ORF">ACFP1C_01450</name>
</gene>
<keyword evidence="8" id="KW-1185">Reference proteome</keyword>